<evidence type="ECO:0000259" key="2">
    <source>
        <dbReference type="Pfam" id="PF03281"/>
    </source>
</evidence>
<feature type="domain" description="Mab-21-like HhH/H2TH-like" evidence="3">
    <location>
        <begin position="280"/>
        <end position="367"/>
    </location>
</feature>
<evidence type="ECO:0008006" key="6">
    <source>
        <dbReference type="Google" id="ProtNLM"/>
    </source>
</evidence>
<dbReference type="InterPro" id="IPR046906">
    <property type="entry name" value="Mab-21_HhH/H2TH-like"/>
</dbReference>
<gene>
    <name evidence="4" type="ORF">MGAL_10B001606</name>
</gene>
<accession>A0A8B6D555</accession>
<dbReference type="InterPro" id="IPR046903">
    <property type="entry name" value="Mab-21-like_nuc_Trfase"/>
</dbReference>
<proteinExistence type="inferred from homology"/>
<dbReference type="Gene3D" id="1.10.1410.40">
    <property type="match status" value="1"/>
</dbReference>
<feature type="domain" description="Mab-21-like nucleotidyltransferase" evidence="2">
    <location>
        <begin position="200"/>
        <end position="270"/>
    </location>
</feature>
<organism evidence="4 5">
    <name type="scientific">Mytilus galloprovincialis</name>
    <name type="common">Mediterranean mussel</name>
    <dbReference type="NCBI Taxonomy" id="29158"/>
    <lineage>
        <taxon>Eukaryota</taxon>
        <taxon>Metazoa</taxon>
        <taxon>Spiralia</taxon>
        <taxon>Lophotrochozoa</taxon>
        <taxon>Mollusca</taxon>
        <taxon>Bivalvia</taxon>
        <taxon>Autobranchia</taxon>
        <taxon>Pteriomorphia</taxon>
        <taxon>Mytilida</taxon>
        <taxon>Mytiloidea</taxon>
        <taxon>Mytilidae</taxon>
        <taxon>Mytilinae</taxon>
        <taxon>Mytilus</taxon>
    </lineage>
</organism>
<evidence type="ECO:0000313" key="4">
    <source>
        <dbReference type="EMBL" id="VDI13579.1"/>
    </source>
</evidence>
<dbReference type="InterPro" id="IPR024810">
    <property type="entry name" value="MAB21L/cGLR"/>
</dbReference>
<dbReference type="OrthoDB" id="6185858at2759"/>
<evidence type="ECO:0000259" key="3">
    <source>
        <dbReference type="Pfam" id="PF20266"/>
    </source>
</evidence>
<dbReference type="SMART" id="SM01265">
    <property type="entry name" value="Mab-21"/>
    <property type="match status" value="1"/>
</dbReference>
<dbReference type="Pfam" id="PF03281">
    <property type="entry name" value="Mab-21"/>
    <property type="match status" value="1"/>
</dbReference>
<comment type="caution">
    <text evidence="4">The sequence shown here is derived from an EMBL/GenBank/DDBJ whole genome shotgun (WGS) entry which is preliminary data.</text>
</comment>
<sequence>MEKKLKEIAKYVSSLGLDHSEEKASEYFKHLLYIGGWDCKLQNRRSEILLYEYLINESRESRPQKRYIGGSYVEGSEMEGSDHDQMFIYPNVIVTTKSSIIDPVRIGNIVFLMCHENSRACFTQLRYSKEDEMYEYDNELNPLKCLAEKEDGHSYLLSSKYAKAQLSHLKSHINFPKDDLKFVKNGPCASYKSGVLMHDNVFPLECSDWPPVAAEWETRARRFEWPDEKLRNAVVNTKCSLVPIGNPESKYNVRKFEWRISFLLGERQLMWSLNQSQYFCFILLKKLKKHFIDPGHKDIISSFILKTTLFWELEETKLDTWNEKTLIEKVKSCLNRLRRYVEKKIIPHYFARANNLFTGKFVKDKSQKELLELIDSLSQNLLVYLCMDALIIISPCVDCKDTHIECKWREDKVISRSYFYGNIENALHRCTLSDLERFEHGLDEQRGQYILDVHKKKAKELLSLKIATTRYRTYDNEQEKEKVKEMLNEIEERYKEAKDVDAICGRLHLATFYLKQQRFKDVQAVISSIYKKETLLYDGACSVNRVIQFNDKKQIHEEKELDTANDISFFHSDMCVPDVVQAELRICKEEILRIHPLVYMYLLEFLVSMESEVKQKKALENLSNEVQKSQGGHDTNIAVKICRYCHFVFWQRKNFFEIRRSVQNTRLFYVCVCCLSSSDAQKAFMNAV</sequence>
<dbReference type="AlphaFoldDB" id="A0A8B6D555"/>
<dbReference type="PANTHER" id="PTHR10656">
    <property type="entry name" value="CELL FATE DETERMINING PROTEIN MAB21-RELATED"/>
    <property type="match status" value="1"/>
</dbReference>
<comment type="similarity">
    <text evidence="1">Belongs to the mab-21 family.</text>
</comment>
<dbReference type="PANTHER" id="PTHR10656:SF69">
    <property type="entry name" value="MAB-21-LIKE HHH_H2TH-LIKE DOMAIN-CONTAINING PROTEIN"/>
    <property type="match status" value="1"/>
</dbReference>
<protein>
    <recommendedName>
        <fullName evidence="6">Mab-21-like HhH/H2TH-like domain-containing protein</fullName>
    </recommendedName>
</protein>
<name>A0A8B6D555_MYTGA</name>
<reference evidence="4" key="1">
    <citation type="submission" date="2018-11" db="EMBL/GenBank/DDBJ databases">
        <authorList>
            <person name="Alioto T."/>
            <person name="Alioto T."/>
        </authorList>
    </citation>
    <scope>NUCLEOTIDE SEQUENCE</scope>
</reference>
<evidence type="ECO:0000256" key="1">
    <source>
        <dbReference type="ARBA" id="ARBA00008307"/>
    </source>
</evidence>
<dbReference type="Proteomes" id="UP000596742">
    <property type="component" value="Unassembled WGS sequence"/>
</dbReference>
<dbReference type="Pfam" id="PF20266">
    <property type="entry name" value="Mab-21_C"/>
    <property type="match status" value="1"/>
</dbReference>
<keyword evidence="5" id="KW-1185">Reference proteome</keyword>
<evidence type="ECO:0000313" key="5">
    <source>
        <dbReference type="Proteomes" id="UP000596742"/>
    </source>
</evidence>
<dbReference type="EMBL" id="UYJE01002784">
    <property type="protein sequence ID" value="VDI13579.1"/>
    <property type="molecule type" value="Genomic_DNA"/>
</dbReference>